<evidence type="ECO:0000256" key="1">
    <source>
        <dbReference type="SAM" id="MobiDB-lite"/>
    </source>
</evidence>
<dbReference type="Gene3D" id="3.30.450.20">
    <property type="entry name" value="PAS domain"/>
    <property type="match status" value="1"/>
</dbReference>
<feature type="compositionally biased region" description="Polar residues" evidence="1">
    <location>
        <begin position="14"/>
        <end position="27"/>
    </location>
</feature>
<accession>A0A8J3N3M7</accession>
<keyword evidence="2" id="KW-1133">Transmembrane helix</keyword>
<sequence length="534" mass="58672">MLQHDAPPMLQQEAPGTQINNSASRTPKNAPISFRKRRFSLSVYISLLLALTAIVPLLVTIGSIEIFLRPALISQISGDMERSTQTHIQLVDTYLSERLNDVKTLSETSAVRTKLQGGQISDAEVRNILLSAQHRDVANYISISLLNAQGKLVMGYPSAPATHGKNKYMIVPGAQQTLKQSGNIYISDVFYDLASNTPSVDLYARVTDTNFNIVGYVRASLGLRRIWGPVDSEPQTNGIGTYATIVDQNGVRIAYTNSDHSGFTHSPFLFKAIGSLSTDTQKQIEDENLYGNDTDAVVTKADDQLAAFQKNDAAANITQFTPAGQQESFEVARYTSSVVPWTYVLFKPFNAVTGLADQQLISIFIIVSLVLVVALGVGLFVGRNLAVPILRSVSLLRKSNVSLKTLADEESVVAAEQTWMVEASQVALKSVQYYTNATSVAAKRINTLSNDLVRDIHYLDKEKLQQSLYEMMEAAAYIERSVKHQETMNDRLATSLRVTTQATEQLTRGATSTNEAASQMEYIVEQLTSVVGER</sequence>
<dbReference type="EMBL" id="BNJK01000001">
    <property type="protein sequence ID" value="GHO94523.1"/>
    <property type="molecule type" value="Genomic_DNA"/>
</dbReference>
<gene>
    <name evidence="3" type="ORF">KSF_045710</name>
</gene>
<reference evidence="3" key="1">
    <citation type="submission" date="2020-10" db="EMBL/GenBank/DDBJ databases">
        <title>Taxonomic study of unclassified bacteria belonging to the class Ktedonobacteria.</title>
        <authorList>
            <person name="Yabe S."/>
            <person name="Wang C.M."/>
            <person name="Zheng Y."/>
            <person name="Sakai Y."/>
            <person name="Cavaletti L."/>
            <person name="Monciardini P."/>
            <person name="Donadio S."/>
        </authorList>
    </citation>
    <scope>NUCLEOTIDE SEQUENCE</scope>
    <source>
        <strain evidence="3">ID150040</strain>
    </source>
</reference>
<evidence type="ECO:0008006" key="5">
    <source>
        <dbReference type="Google" id="ProtNLM"/>
    </source>
</evidence>
<dbReference type="RefSeq" id="WP_220205256.1">
    <property type="nucleotide sequence ID" value="NZ_BNJK01000001.1"/>
</dbReference>
<feature type="region of interest" description="Disordered" evidence="1">
    <location>
        <begin position="1"/>
        <end position="29"/>
    </location>
</feature>
<evidence type="ECO:0000256" key="2">
    <source>
        <dbReference type="SAM" id="Phobius"/>
    </source>
</evidence>
<evidence type="ECO:0000313" key="3">
    <source>
        <dbReference type="EMBL" id="GHO94523.1"/>
    </source>
</evidence>
<dbReference type="CDD" id="cd18773">
    <property type="entry name" value="PDC1_HK_sensor"/>
    <property type="match status" value="1"/>
</dbReference>
<keyword evidence="2" id="KW-0472">Membrane</keyword>
<name>A0A8J3N3M7_9CHLR</name>
<organism evidence="3 4">
    <name type="scientific">Reticulibacter mediterranei</name>
    <dbReference type="NCBI Taxonomy" id="2778369"/>
    <lineage>
        <taxon>Bacteria</taxon>
        <taxon>Bacillati</taxon>
        <taxon>Chloroflexota</taxon>
        <taxon>Ktedonobacteria</taxon>
        <taxon>Ktedonobacterales</taxon>
        <taxon>Reticulibacteraceae</taxon>
        <taxon>Reticulibacter</taxon>
    </lineage>
</organism>
<dbReference type="Proteomes" id="UP000597444">
    <property type="component" value="Unassembled WGS sequence"/>
</dbReference>
<feature type="transmembrane region" description="Helical" evidence="2">
    <location>
        <begin position="43"/>
        <end position="68"/>
    </location>
</feature>
<dbReference type="AlphaFoldDB" id="A0A8J3N3M7"/>
<keyword evidence="2" id="KW-0812">Transmembrane</keyword>
<protein>
    <recommendedName>
        <fullName evidence="5">Cache domain-containing protein</fullName>
    </recommendedName>
</protein>
<comment type="caution">
    <text evidence="3">The sequence shown here is derived from an EMBL/GenBank/DDBJ whole genome shotgun (WGS) entry which is preliminary data.</text>
</comment>
<keyword evidence="4" id="KW-1185">Reference proteome</keyword>
<feature type="transmembrane region" description="Helical" evidence="2">
    <location>
        <begin position="360"/>
        <end position="381"/>
    </location>
</feature>
<evidence type="ECO:0000313" key="4">
    <source>
        <dbReference type="Proteomes" id="UP000597444"/>
    </source>
</evidence>
<proteinExistence type="predicted"/>